<dbReference type="Gene3D" id="3.40.50.300">
    <property type="entry name" value="P-loop containing nucleotide triphosphate hydrolases"/>
    <property type="match status" value="1"/>
</dbReference>
<evidence type="ECO:0000256" key="2">
    <source>
        <dbReference type="SAM" id="MobiDB-lite"/>
    </source>
</evidence>
<keyword evidence="1" id="KW-0378">Hydrolase</keyword>
<comment type="caution">
    <text evidence="5">The sequence shown here is derived from an EMBL/GenBank/DDBJ whole genome shotgun (WGS) entry which is preliminary data.</text>
</comment>
<organism evidence="5 6">
    <name type="scientific">Umezakia ovalisporum FSS-62</name>
    <dbReference type="NCBI Taxonomy" id="2971776"/>
    <lineage>
        <taxon>Bacteria</taxon>
        <taxon>Bacillati</taxon>
        <taxon>Cyanobacteriota</taxon>
        <taxon>Cyanophyceae</taxon>
        <taxon>Nostocales</taxon>
        <taxon>Nodulariaceae</taxon>
        <taxon>Umezakia</taxon>
    </lineage>
</organism>
<dbReference type="InterPro" id="IPR025202">
    <property type="entry name" value="PLD-like_dom"/>
</dbReference>
<sequence>MPRIFDNIELQLLPILRDTLQVSYGADFCVGYFNLRGWRKIDDLIEQYIGGDLACCRLLIGMQTLPSDEVNAAFTLGVGEGRIDNSAIVRLKKRMASEFRQQLTIGAPTNQDEAGLRRLSHQLKTKKLIIKLFLRHPLHAKLYLVHRQDPNAPTVGFLGSSNLTLPGLAKQGELNVDVLDHDACNKLQKWFDDRWKDYGCIDISQELAQIIDESWARPELIPPYHIYLKIAYHLSHEAIAGISEFRIPREFNNLFEFQKAAVQLAARHVTRRGGVLVGDVVGLGKTLVGTALAKILQEDCYLETLIICPKNLVQMWHEYVDNYRLYAKVMPISKVQNQLPELRRYRVILIDESHNLRNREGKRYRAIAEYIAANESKCILLSATPYNKTYLDLSSQLRLFVPEDENLGFRPEALINELGGGTLGELEFIKKHQCSVRSLAAFEKSEHPDDWRELMKRYMVRRTRSFIKENYAHVDETGRKYLKFADGSRSFFPHRIPRTIKLTLENSNSDPCSRLYSASIVEVINQLNLPRYGLGNYIIAKHKQLPTEAEQRQLNSLFRGGRRLMGFSRTNLFKRLESSGIAFIKSIERHILRNFIYLYAIEQGLDIPIGTQDAELLDTRNNDEDTDSVAATLFDAETEDDDFSSESLQEERGNTSITEKSFRQKAESIYQEYTSKYKQRFKWLGSTLFDVKRLKRDLLADAKALIKILQEFGEWKPHTDTKLAALVNLLTKTHPNERVLIFTQFADTVHYLTENLPGWNITNVAGVTGQCKHPTDITTRFSPVSNGKREQISPTQELRVLIATDILSEGHNLQDCAIIVNWDLPWAIIRLIQRAGRVDRIGQNASEILCYSFLPAEGVERIINLRGRLRQRLQENAEVVGTDEAFFEDDSNEVILDLYNEKSGVLDGEEDAEVDLTSEAFQIWKKATDHNPALKKIIEEMPNVVYSTRPHTPQPVQPEGVLLYMKTTDGNDSLIYVDSEGNSVTQSQLGVLRAATCGESTPAIPKNQQHHELVKKGAELIAQEEKNAGGQLGRPSGARFRTYERLKSYAQEMKGTLFVTDELLKTLDDIYRYPLRHSAIDTLNRQIRSGISNQQLAELVVALRMDDRLCIVSEEVEKREPQIISSLGLFQA</sequence>
<dbReference type="Proteomes" id="UP001159370">
    <property type="component" value="Unassembled WGS sequence"/>
</dbReference>
<evidence type="ECO:0000313" key="6">
    <source>
        <dbReference type="Proteomes" id="UP001159370"/>
    </source>
</evidence>
<dbReference type="PANTHER" id="PTHR45766">
    <property type="entry name" value="DNA ANNEALING HELICASE AND ENDONUCLEASE ZRANB3 FAMILY MEMBER"/>
    <property type="match status" value="1"/>
</dbReference>
<dbReference type="SMART" id="SM00487">
    <property type="entry name" value="DEXDc"/>
    <property type="match status" value="1"/>
</dbReference>
<feature type="region of interest" description="Disordered" evidence="2">
    <location>
        <begin position="638"/>
        <end position="657"/>
    </location>
</feature>
<keyword evidence="5" id="KW-0547">Nucleotide-binding</keyword>
<proteinExistence type="predicted"/>
<dbReference type="SMART" id="SM00490">
    <property type="entry name" value="HELICc"/>
    <property type="match status" value="1"/>
</dbReference>
<dbReference type="PROSITE" id="PS51194">
    <property type="entry name" value="HELICASE_CTER"/>
    <property type="match status" value="1"/>
</dbReference>
<feature type="domain" description="Helicase C-terminal" evidence="4">
    <location>
        <begin position="725"/>
        <end position="885"/>
    </location>
</feature>
<dbReference type="GO" id="GO:0016787">
    <property type="term" value="F:hydrolase activity"/>
    <property type="evidence" value="ECO:0007669"/>
    <property type="project" value="UniProtKB-KW"/>
</dbReference>
<keyword evidence="5" id="KW-0347">Helicase</keyword>
<dbReference type="InterPro" id="IPR001650">
    <property type="entry name" value="Helicase_C-like"/>
</dbReference>
<feature type="domain" description="Helicase ATP-binding" evidence="3">
    <location>
        <begin position="266"/>
        <end position="403"/>
    </location>
</feature>
<dbReference type="PANTHER" id="PTHR45766:SF6">
    <property type="entry name" value="SWI_SNF-RELATED MATRIX-ASSOCIATED ACTIN-DEPENDENT REGULATOR OF CHROMATIN SUBFAMILY A-LIKE PROTEIN 1"/>
    <property type="match status" value="1"/>
</dbReference>
<name>A0AA43H015_9CYAN</name>
<dbReference type="InterPro" id="IPR027417">
    <property type="entry name" value="P-loop_NTPase"/>
</dbReference>
<gene>
    <name evidence="5" type="ORF">NWP23_12930</name>
</gene>
<keyword evidence="5" id="KW-0067">ATP-binding</keyword>
<dbReference type="SUPFAM" id="SSF52540">
    <property type="entry name" value="P-loop containing nucleoside triphosphate hydrolases"/>
    <property type="match status" value="2"/>
</dbReference>
<dbReference type="AlphaFoldDB" id="A0AA43H015"/>
<reference evidence="5 6" key="1">
    <citation type="journal article" date="2023" name="J. Phycol.">
        <title>Chrysosporum ovalisporum is synonymous with the true-branching cyanobacterium Umezakia natans (Nostocales/Aphanizomenonaceae).</title>
        <authorList>
            <person name="McGregor G.B."/>
            <person name="Sendall B.C."/>
            <person name="Niiyama Y."/>
            <person name="Tuji A."/>
            <person name="Willis A."/>
        </authorList>
    </citation>
    <scope>NUCLEOTIDE SEQUENCE [LARGE SCALE GENOMIC DNA]</scope>
    <source>
        <strain evidence="5 6">FSS-62</strain>
    </source>
</reference>
<dbReference type="InterPro" id="IPR049730">
    <property type="entry name" value="SNF2/RAD54-like_C"/>
</dbReference>
<dbReference type="InterPro" id="IPR014001">
    <property type="entry name" value="Helicase_ATP-bd"/>
</dbReference>
<dbReference type="GO" id="GO:0004386">
    <property type="term" value="F:helicase activity"/>
    <property type="evidence" value="ECO:0007669"/>
    <property type="project" value="UniProtKB-KW"/>
</dbReference>
<evidence type="ECO:0000313" key="5">
    <source>
        <dbReference type="EMBL" id="MDH6064651.1"/>
    </source>
</evidence>
<dbReference type="PROSITE" id="PS51192">
    <property type="entry name" value="HELICASE_ATP_BIND_1"/>
    <property type="match status" value="1"/>
</dbReference>
<dbReference type="Gene3D" id="3.30.870.10">
    <property type="entry name" value="Endonuclease Chain A"/>
    <property type="match status" value="1"/>
</dbReference>
<dbReference type="Gene3D" id="3.40.50.10810">
    <property type="entry name" value="Tandem AAA-ATPase domain"/>
    <property type="match status" value="2"/>
</dbReference>
<dbReference type="InterPro" id="IPR038718">
    <property type="entry name" value="SNF2-like_sf"/>
</dbReference>
<dbReference type="Pfam" id="PF13091">
    <property type="entry name" value="PLDc_2"/>
    <property type="match status" value="1"/>
</dbReference>
<evidence type="ECO:0000256" key="1">
    <source>
        <dbReference type="ARBA" id="ARBA00022801"/>
    </source>
</evidence>
<dbReference type="Pfam" id="PF00271">
    <property type="entry name" value="Helicase_C"/>
    <property type="match status" value="1"/>
</dbReference>
<dbReference type="CDD" id="cd09178">
    <property type="entry name" value="PLDc_N_Snf2_like"/>
    <property type="match status" value="1"/>
</dbReference>
<accession>A0AA43H015</accession>
<dbReference type="EMBL" id="JANQDL010000088">
    <property type="protein sequence ID" value="MDH6064651.1"/>
    <property type="molecule type" value="Genomic_DNA"/>
</dbReference>
<dbReference type="CDD" id="cd18793">
    <property type="entry name" value="SF2_C_SNF"/>
    <property type="match status" value="1"/>
</dbReference>
<evidence type="ECO:0000259" key="3">
    <source>
        <dbReference type="PROSITE" id="PS51192"/>
    </source>
</evidence>
<dbReference type="RefSeq" id="WP_280692542.1">
    <property type="nucleotide sequence ID" value="NZ_JANQDL010000088.1"/>
</dbReference>
<dbReference type="SUPFAM" id="SSF56024">
    <property type="entry name" value="Phospholipase D/nuclease"/>
    <property type="match status" value="1"/>
</dbReference>
<evidence type="ECO:0000259" key="4">
    <source>
        <dbReference type="PROSITE" id="PS51194"/>
    </source>
</evidence>
<protein>
    <submittedName>
        <fullName evidence="5">Helicase-related protein</fullName>
    </submittedName>
</protein>